<dbReference type="GO" id="GO:0004672">
    <property type="term" value="F:protein kinase activity"/>
    <property type="evidence" value="ECO:0007669"/>
    <property type="project" value="InterPro"/>
</dbReference>
<dbReference type="Gene3D" id="3.30.200.20">
    <property type="entry name" value="Phosphorylase Kinase, domain 1"/>
    <property type="match status" value="1"/>
</dbReference>
<reference evidence="4" key="1">
    <citation type="submission" date="2021-02" db="EMBL/GenBank/DDBJ databases">
        <authorList>
            <person name="Dougan E. K."/>
            <person name="Rhodes N."/>
            <person name="Thang M."/>
            <person name="Chan C."/>
        </authorList>
    </citation>
    <scope>NUCLEOTIDE SEQUENCE</scope>
</reference>
<feature type="region of interest" description="Disordered" evidence="2">
    <location>
        <begin position="69"/>
        <end position="117"/>
    </location>
</feature>
<protein>
    <recommendedName>
        <fullName evidence="3">Protein kinase domain-containing protein</fullName>
    </recommendedName>
</protein>
<keyword evidence="1" id="KW-0547">Nucleotide-binding</keyword>
<evidence type="ECO:0000313" key="4">
    <source>
        <dbReference type="EMBL" id="CAE8687180.1"/>
    </source>
</evidence>
<feature type="region of interest" description="Disordered" evidence="2">
    <location>
        <begin position="178"/>
        <end position="216"/>
    </location>
</feature>
<feature type="non-terminal residue" evidence="4">
    <location>
        <position position="287"/>
    </location>
</feature>
<evidence type="ECO:0000313" key="5">
    <source>
        <dbReference type="Proteomes" id="UP000626109"/>
    </source>
</evidence>
<dbReference type="InterPro" id="IPR017441">
    <property type="entry name" value="Protein_kinase_ATP_BS"/>
</dbReference>
<dbReference type="GO" id="GO:0005524">
    <property type="term" value="F:ATP binding"/>
    <property type="evidence" value="ECO:0007669"/>
    <property type="project" value="UniProtKB-UniRule"/>
</dbReference>
<evidence type="ECO:0000256" key="1">
    <source>
        <dbReference type="PROSITE-ProRule" id="PRU10141"/>
    </source>
</evidence>
<organism evidence="4 5">
    <name type="scientific">Polarella glacialis</name>
    <name type="common">Dinoflagellate</name>
    <dbReference type="NCBI Taxonomy" id="89957"/>
    <lineage>
        <taxon>Eukaryota</taxon>
        <taxon>Sar</taxon>
        <taxon>Alveolata</taxon>
        <taxon>Dinophyceae</taxon>
        <taxon>Suessiales</taxon>
        <taxon>Suessiaceae</taxon>
        <taxon>Polarella</taxon>
    </lineage>
</organism>
<accession>A0A813K0F2</accession>
<dbReference type="InterPro" id="IPR000719">
    <property type="entry name" value="Prot_kinase_dom"/>
</dbReference>
<dbReference type="SUPFAM" id="SSF56112">
    <property type="entry name" value="Protein kinase-like (PK-like)"/>
    <property type="match status" value="1"/>
</dbReference>
<dbReference type="PROSITE" id="PS50011">
    <property type="entry name" value="PROTEIN_KINASE_DOM"/>
    <property type="match status" value="1"/>
</dbReference>
<keyword evidence="1" id="KW-0067">ATP-binding</keyword>
<comment type="caution">
    <text evidence="4">The sequence shown here is derived from an EMBL/GenBank/DDBJ whole genome shotgun (WGS) entry which is preliminary data.</text>
</comment>
<dbReference type="Proteomes" id="UP000626109">
    <property type="component" value="Unassembled WGS sequence"/>
</dbReference>
<name>A0A813K0F2_POLGL</name>
<evidence type="ECO:0000256" key="2">
    <source>
        <dbReference type="SAM" id="MobiDB-lite"/>
    </source>
</evidence>
<dbReference type="AlphaFoldDB" id="A0A813K0F2"/>
<evidence type="ECO:0000259" key="3">
    <source>
        <dbReference type="PROSITE" id="PS50011"/>
    </source>
</evidence>
<feature type="binding site" evidence="1">
    <location>
        <position position="267"/>
    </location>
    <ligand>
        <name>ATP</name>
        <dbReference type="ChEBI" id="CHEBI:30616"/>
    </ligand>
</feature>
<dbReference type="InterPro" id="IPR011009">
    <property type="entry name" value="Kinase-like_dom_sf"/>
</dbReference>
<sequence>RVLKRELPKISFDDDVIEYLANALEGDFAEDDVVEAWSPFLISHSAASDDESVQEVCRAVLRGLRSDKDGASTSDAAVVEARVGSSGAPGGREAEAKDPAEAQSVGDRIRQRKASADKASSEAVKGLAVWLETLRLTQYAAQAREWCDKMGAADVEEIMENWEDFSDELQLKPLERKRVQKDSASRLATPSASSTAPPPGGSESGRTKQNGSEATAAAVAAAEAAGRQTFGTTENPYIILEEIGSGATATVYRCVRASHPGEEFAVKIISLTKLRLQSDPSRMLEKL</sequence>
<dbReference type="PROSITE" id="PS00107">
    <property type="entry name" value="PROTEIN_KINASE_ATP"/>
    <property type="match status" value="1"/>
</dbReference>
<feature type="domain" description="Protein kinase" evidence="3">
    <location>
        <begin position="237"/>
        <end position="287"/>
    </location>
</feature>
<feature type="non-terminal residue" evidence="4">
    <location>
        <position position="1"/>
    </location>
</feature>
<feature type="compositionally biased region" description="Low complexity" evidence="2">
    <location>
        <begin position="185"/>
        <end position="195"/>
    </location>
</feature>
<gene>
    <name evidence="4" type="ORF">PGLA2088_LOCUS25349</name>
</gene>
<dbReference type="EMBL" id="CAJNNW010026708">
    <property type="protein sequence ID" value="CAE8687180.1"/>
    <property type="molecule type" value="Genomic_DNA"/>
</dbReference>
<proteinExistence type="predicted"/>